<evidence type="ECO:0000313" key="1">
    <source>
        <dbReference type="EMBL" id="AAZ45288.1"/>
    </source>
</evidence>
<dbReference type="OrthoDB" id="8756764at2"/>
<sequence>MPTSTFKEFEAQALAEGFDEVLERTWPADATLDTHTHPFALKARVVAGEMWLTIGDRTQHLKAGDDFALDREVAHAERYGHQGTSYWVARRN</sequence>
<proteinExistence type="predicted"/>
<organism evidence="1">
    <name type="scientific">Dechloromonas aromatica (strain RCB)</name>
    <dbReference type="NCBI Taxonomy" id="159087"/>
    <lineage>
        <taxon>Bacteria</taxon>
        <taxon>Pseudomonadati</taxon>
        <taxon>Pseudomonadota</taxon>
        <taxon>Betaproteobacteria</taxon>
        <taxon>Rhodocyclales</taxon>
        <taxon>Azonexaceae</taxon>
        <taxon>Dechloromonas</taxon>
    </lineage>
</organism>
<dbReference type="STRING" id="159087.Daro_0531"/>
<dbReference type="AlphaFoldDB" id="Q47IP3"/>
<dbReference type="InterPro" id="IPR011051">
    <property type="entry name" value="RmlC_Cupin_sf"/>
</dbReference>
<dbReference type="HOGENOM" id="CLU_162499_0_0_4"/>
<evidence type="ECO:0008006" key="2">
    <source>
        <dbReference type="Google" id="ProtNLM"/>
    </source>
</evidence>
<dbReference type="Gene3D" id="2.60.120.10">
    <property type="entry name" value="Jelly Rolls"/>
    <property type="match status" value="1"/>
</dbReference>
<dbReference type="SUPFAM" id="SSF51182">
    <property type="entry name" value="RmlC-like cupins"/>
    <property type="match status" value="1"/>
</dbReference>
<dbReference type="EMBL" id="CP000089">
    <property type="protein sequence ID" value="AAZ45288.1"/>
    <property type="molecule type" value="Genomic_DNA"/>
</dbReference>
<accession>Q47IP3</accession>
<gene>
    <name evidence="1" type="ordered locus">Daro_0531</name>
</gene>
<protein>
    <recommendedName>
        <fullName evidence="2">AraC-type arabinose-binding/dimerisation domain-containing protein</fullName>
    </recommendedName>
</protein>
<dbReference type="eggNOG" id="COG1917">
    <property type="taxonomic scope" value="Bacteria"/>
</dbReference>
<dbReference type="InterPro" id="IPR014710">
    <property type="entry name" value="RmlC-like_jellyroll"/>
</dbReference>
<dbReference type="KEGG" id="dar:Daro_0531"/>
<reference evidence="1" key="1">
    <citation type="submission" date="2005-08" db="EMBL/GenBank/DDBJ databases">
        <title>Complete sequence of Dechloromonas aromatica RCB.</title>
        <authorList>
            <person name="Salinero K.K."/>
            <person name="Copeland A."/>
            <person name="Lucas S."/>
            <person name="Lapidus A."/>
            <person name="Barry K."/>
            <person name="Detter J.C."/>
            <person name="Glavina T."/>
            <person name="Hammon N."/>
            <person name="Israni S."/>
            <person name="Pitluck S."/>
            <person name="Di Bartolo G."/>
            <person name="Trong S."/>
            <person name="Schmutz J."/>
            <person name="Larimer F."/>
            <person name="Land M."/>
            <person name="Ivanova N."/>
            <person name="Richardson P."/>
        </authorList>
    </citation>
    <scope>NUCLEOTIDE SEQUENCE</scope>
    <source>
        <strain evidence="1">RCB</strain>
    </source>
</reference>
<name>Q47IP3_DECAR</name>